<feature type="region of interest" description="Disordered" evidence="1">
    <location>
        <begin position="92"/>
        <end position="113"/>
    </location>
</feature>
<evidence type="ECO:0000313" key="3">
    <source>
        <dbReference type="Proteomes" id="UP001432322"/>
    </source>
</evidence>
<name>A0AAV5UQH9_9BILA</name>
<evidence type="ECO:0000256" key="1">
    <source>
        <dbReference type="SAM" id="MobiDB-lite"/>
    </source>
</evidence>
<organism evidence="2 3">
    <name type="scientific">Pristionchus fissidentatus</name>
    <dbReference type="NCBI Taxonomy" id="1538716"/>
    <lineage>
        <taxon>Eukaryota</taxon>
        <taxon>Metazoa</taxon>
        <taxon>Ecdysozoa</taxon>
        <taxon>Nematoda</taxon>
        <taxon>Chromadorea</taxon>
        <taxon>Rhabditida</taxon>
        <taxon>Rhabditina</taxon>
        <taxon>Diplogasteromorpha</taxon>
        <taxon>Diplogasteroidea</taxon>
        <taxon>Neodiplogasteridae</taxon>
        <taxon>Pristionchus</taxon>
    </lineage>
</organism>
<feature type="non-terminal residue" evidence="2">
    <location>
        <position position="1"/>
    </location>
</feature>
<feature type="compositionally biased region" description="Basic residues" evidence="1">
    <location>
        <begin position="101"/>
        <end position="113"/>
    </location>
</feature>
<accession>A0AAV5UQH9</accession>
<feature type="non-terminal residue" evidence="2">
    <location>
        <position position="113"/>
    </location>
</feature>
<reference evidence="2" key="1">
    <citation type="submission" date="2023-10" db="EMBL/GenBank/DDBJ databases">
        <title>Genome assembly of Pristionchus species.</title>
        <authorList>
            <person name="Yoshida K."/>
            <person name="Sommer R.J."/>
        </authorList>
    </citation>
    <scope>NUCLEOTIDE SEQUENCE</scope>
    <source>
        <strain evidence="2">RS5133</strain>
    </source>
</reference>
<sequence>EWLGELLMARLRSAIASYDAGSWRICTNRLLTVDEVKKQIDHREFEYEFKRGCHYIVKRSNQLVSKYGIHRVHGLDPVMIMVVVESCSRELRNEERDGSPRPRHKIKYNRPMN</sequence>
<protein>
    <submittedName>
        <fullName evidence="2">Uncharacterized protein</fullName>
    </submittedName>
</protein>
<proteinExistence type="predicted"/>
<dbReference type="EMBL" id="BTSY01000001">
    <property type="protein sequence ID" value="GMT08943.1"/>
    <property type="molecule type" value="Genomic_DNA"/>
</dbReference>
<dbReference type="Proteomes" id="UP001432322">
    <property type="component" value="Unassembled WGS sequence"/>
</dbReference>
<keyword evidence="3" id="KW-1185">Reference proteome</keyword>
<gene>
    <name evidence="2" type="ORF">PFISCL1PPCAC_240</name>
</gene>
<evidence type="ECO:0000313" key="2">
    <source>
        <dbReference type="EMBL" id="GMT08943.1"/>
    </source>
</evidence>
<comment type="caution">
    <text evidence="2">The sequence shown here is derived from an EMBL/GenBank/DDBJ whole genome shotgun (WGS) entry which is preliminary data.</text>
</comment>
<dbReference type="AlphaFoldDB" id="A0AAV5UQH9"/>